<reference evidence="4" key="1">
    <citation type="journal article" date="2019" name="Int. J. Syst. Evol. Microbiol.">
        <title>The Global Catalogue of Microorganisms (GCM) 10K type strain sequencing project: providing services to taxonomists for standard genome sequencing and annotation.</title>
        <authorList>
            <consortium name="The Broad Institute Genomics Platform"/>
            <consortium name="The Broad Institute Genome Sequencing Center for Infectious Disease"/>
            <person name="Wu L."/>
            <person name="Ma J."/>
        </authorList>
    </citation>
    <scope>NUCLEOTIDE SEQUENCE [LARGE SCALE GENOMIC DNA]</scope>
    <source>
        <strain evidence="4">IBRC-M 10490</strain>
    </source>
</reference>
<evidence type="ECO:0000313" key="3">
    <source>
        <dbReference type="EMBL" id="MFC4372837.1"/>
    </source>
</evidence>
<dbReference type="PANTHER" id="PTHR33221">
    <property type="entry name" value="WINGED HELIX-TURN-HELIX TRANSCRIPTIONAL REGULATOR, RRF2 FAMILY"/>
    <property type="match status" value="1"/>
</dbReference>
<accession>A0ABV8VAB1</accession>
<name>A0ABV8VAB1_9NOCA</name>
<keyword evidence="1" id="KW-0238">DNA-binding</keyword>
<comment type="caution">
    <text evidence="3">The sequence shown here is derived from an EMBL/GenBank/DDBJ whole genome shotgun (WGS) entry which is preliminary data.</text>
</comment>
<dbReference type="Gene3D" id="1.10.10.10">
    <property type="entry name" value="Winged helix-like DNA-binding domain superfamily/Winged helix DNA-binding domain"/>
    <property type="match status" value="1"/>
</dbReference>
<gene>
    <name evidence="3" type="ORF">ACFO5K_01885</name>
</gene>
<dbReference type="RefSeq" id="WP_378555358.1">
    <property type="nucleotide sequence ID" value="NZ_JBHSDL010000002.1"/>
</dbReference>
<evidence type="ECO:0000256" key="1">
    <source>
        <dbReference type="ARBA" id="ARBA00023125"/>
    </source>
</evidence>
<comment type="cofactor">
    <cofactor evidence="2">
        <name>[2Fe-2S] cluster</name>
        <dbReference type="ChEBI" id="CHEBI:190135"/>
    </cofactor>
</comment>
<dbReference type="InterPro" id="IPR000944">
    <property type="entry name" value="Tscrpt_reg_Rrf2"/>
</dbReference>
<dbReference type="PANTHER" id="PTHR33221:SF4">
    <property type="entry name" value="HTH-TYPE TRANSCRIPTIONAL REPRESSOR NSRR"/>
    <property type="match status" value="1"/>
</dbReference>
<evidence type="ECO:0000313" key="4">
    <source>
        <dbReference type="Proteomes" id="UP001595844"/>
    </source>
</evidence>
<dbReference type="InterPro" id="IPR036390">
    <property type="entry name" value="WH_DNA-bd_sf"/>
</dbReference>
<dbReference type="EMBL" id="JBHSDL010000002">
    <property type="protein sequence ID" value="MFC4372837.1"/>
    <property type="molecule type" value="Genomic_DNA"/>
</dbReference>
<organism evidence="3 4">
    <name type="scientific">Nocardia halotolerans</name>
    <dbReference type="NCBI Taxonomy" id="1755878"/>
    <lineage>
        <taxon>Bacteria</taxon>
        <taxon>Bacillati</taxon>
        <taxon>Actinomycetota</taxon>
        <taxon>Actinomycetes</taxon>
        <taxon>Mycobacteriales</taxon>
        <taxon>Nocardiaceae</taxon>
        <taxon>Nocardia</taxon>
    </lineage>
</organism>
<proteinExistence type="predicted"/>
<dbReference type="InterPro" id="IPR036388">
    <property type="entry name" value="WH-like_DNA-bd_sf"/>
</dbReference>
<sequence length="156" mass="16680">MQLSASTDIGMRAVMRLAAAEQAGDRVTIKAIAHQVAASERTVSTVVARLVEIGVIATNRGRGGGLVLTEAARAMRLGTLIRLLEQRDEIVDCAGPPACPMIAGCRLRHLLAQAAQAFYRDLDRYTVADLVSGSANQLLPLRVRPPRAPESAEEPK</sequence>
<dbReference type="PROSITE" id="PS51197">
    <property type="entry name" value="HTH_RRF2_2"/>
    <property type="match status" value="1"/>
</dbReference>
<evidence type="ECO:0000256" key="2">
    <source>
        <dbReference type="ARBA" id="ARBA00034078"/>
    </source>
</evidence>
<protein>
    <submittedName>
        <fullName evidence="3">RrF2 family transcriptional regulator</fullName>
    </submittedName>
</protein>
<keyword evidence="4" id="KW-1185">Reference proteome</keyword>
<dbReference type="Proteomes" id="UP001595844">
    <property type="component" value="Unassembled WGS sequence"/>
</dbReference>
<dbReference type="Pfam" id="PF02082">
    <property type="entry name" value="Rrf2"/>
    <property type="match status" value="1"/>
</dbReference>
<dbReference type="SUPFAM" id="SSF46785">
    <property type="entry name" value="Winged helix' DNA-binding domain"/>
    <property type="match status" value="1"/>
</dbReference>